<sequence length="159" mass="18136">PVDLVFLMDSSESFRTYGFEEEKTFVQTVVNYFTLGENDTRVGVVTFSDRDRQNTRVTLNEHYTRVELLTEIRDIPYDRGHTYTGLGLDHVRNNSFLEVNGRRNNTLDFLIVITDDESEDDIVRPAQLIRQMGITVFVVGVGQESDISQPTLETIAGDP</sequence>
<protein>
    <recommendedName>
        <fullName evidence="1">VWFA domain-containing protein</fullName>
    </recommendedName>
</protein>
<dbReference type="FunFam" id="3.40.50.410:FF:000157">
    <property type="entry name" value="Uncharacterized protein"/>
    <property type="match status" value="1"/>
</dbReference>
<dbReference type="Gene3D" id="3.40.50.410">
    <property type="entry name" value="von Willebrand factor, type A domain"/>
    <property type="match status" value="1"/>
</dbReference>
<dbReference type="PANTHER" id="PTHR24020">
    <property type="entry name" value="COLLAGEN ALPHA"/>
    <property type="match status" value="1"/>
</dbReference>
<dbReference type="InterPro" id="IPR002035">
    <property type="entry name" value="VWF_A"/>
</dbReference>
<dbReference type="InterPro" id="IPR050525">
    <property type="entry name" value="ECM_Assembly_Org"/>
</dbReference>
<reference evidence="2" key="1">
    <citation type="journal article" date="2008" name="Nature">
        <title>The amphioxus genome and the evolution of the chordate karyotype.</title>
        <authorList>
            <consortium name="US DOE Joint Genome Institute (JGI-PGF)"/>
            <person name="Putnam N.H."/>
            <person name="Butts T."/>
            <person name="Ferrier D.E.K."/>
            <person name="Furlong R.F."/>
            <person name="Hellsten U."/>
            <person name="Kawashima T."/>
            <person name="Robinson-Rechavi M."/>
            <person name="Shoguchi E."/>
            <person name="Terry A."/>
            <person name="Yu J.-K."/>
            <person name="Benito-Gutierrez E.L."/>
            <person name="Dubchak I."/>
            <person name="Garcia-Fernandez J."/>
            <person name="Gibson-Brown J.J."/>
            <person name="Grigoriev I.V."/>
            <person name="Horton A.C."/>
            <person name="de Jong P.J."/>
            <person name="Jurka J."/>
            <person name="Kapitonov V.V."/>
            <person name="Kohara Y."/>
            <person name="Kuroki Y."/>
            <person name="Lindquist E."/>
            <person name="Lucas S."/>
            <person name="Osoegawa K."/>
            <person name="Pennacchio L.A."/>
            <person name="Salamov A.A."/>
            <person name="Satou Y."/>
            <person name="Sauka-Spengler T."/>
            <person name="Schmutz J."/>
            <person name="Shin-I T."/>
            <person name="Toyoda A."/>
            <person name="Bronner-Fraser M."/>
            <person name="Fujiyama A."/>
            <person name="Holland L.Z."/>
            <person name="Holland P.W.H."/>
            <person name="Satoh N."/>
            <person name="Rokhsar D.S."/>
        </authorList>
    </citation>
    <scope>NUCLEOTIDE SEQUENCE [LARGE SCALE GENOMIC DNA]</scope>
    <source>
        <strain evidence="2">S238N-H82</strain>
        <tissue evidence="2">Testes</tissue>
    </source>
</reference>
<dbReference type="PANTHER" id="PTHR24020:SF87">
    <property type="entry name" value="COLLAGEN ALPHA-1(VI) CHAIN-LIKE"/>
    <property type="match status" value="1"/>
</dbReference>
<organism>
    <name type="scientific">Branchiostoma floridae</name>
    <name type="common">Florida lancelet</name>
    <name type="synonym">Amphioxus</name>
    <dbReference type="NCBI Taxonomy" id="7739"/>
    <lineage>
        <taxon>Eukaryota</taxon>
        <taxon>Metazoa</taxon>
        <taxon>Chordata</taxon>
        <taxon>Cephalochordata</taxon>
        <taxon>Leptocardii</taxon>
        <taxon>Amphioxiformes</taxon>
        <taxon>Branchiostomatidae</taxon>
        <taxon>Branchiostoma</taxon>
    </lineage>
</organism>
<dbReference type="InParanoid" id="C3ZN53"/>
<proteinExistence type="predicted"/>
<dbReference type="EMBL" id="GG666649">
    <property type="protein sequence ID" value="EEN46016.1"/>
    <property type="molecule type" value="Genomic_DNA"/>
</dbReference>
<feature type="non-terminal residue" evidence="2">
    <location>
        <position position="1"/>
    </location>
</feature>
<dbReference type="InterPro" id="IPR036465">
    <property type="entry name" value="vWFA_dom_sf"/>
</dbReference>
<name>C3ZN53_BRAFL</name>
<evidence type="ECO:0000313" key="2">
    <source>
        <dbReference type="EMBL" id="EEN46016.1"/>
    </source>
</evidence>
<dbReference type="PROSITE" id="PS50234">
    <property type="entry name" value="VWFA"/>
    <property type="match status" value="1"/>
</dbReference>
<feature type="non-terminal residue" evidence="2">
    <location>
        <position position="159"/>
    </location>
</feature>
<feature type="domain" description="VWFA" evidence="1">
    <location>
        <begin position="3"/>
        <end position="159"/>
    </location>
</feature>
<dbReference type="eggNOG" id="KOG3544">
    <property type="taxonomic scope" value="Eukaryota"/>
</dbReference>
<gene>
    <name evidence="2" type="ORF">BRAFLDRAFT_224914</name>
</gene>
<evidence type="ECO:0000259" key="1">
    <source>
        <dbReference type="PROSITE" id="PS50234"/>
    </source>
</evidence>
<dbReference type="Pfam" id="PF00092">
    <property type="entry name" value="VWA"/>
    <property type="match status" value="1"/>
</dbReference>
<dbReference type="SUPFAM" id="SSF53300">
    <property type="entry name" value="vWA-like"/>
    <property type="match status" value="1"/>
</dbReference>
<dbReference type="AlphaFoldDB" id="C3ZN53"/>
<accession>C3ZN53</accession>
<dbReference type="SMART" id="SM00327">
    <property type="entry name" value="VWA"/>
    <property type="match status" value="1"/>
</dbReference>
<dbReference type="PRINTS" id="PR00453">
    <property type="entry name" value="VWFADOMAIN"/>
</dbReference>